<name>A0A6J5T7I3_9CAUD</name>
<reference evidence="4" key="1">
    <citation type="submission" date="2020-05" db="EMBL/GenBank/DDBJ databases">
        <authorList>
            <person name="Chiriac C."/>
            <person name="Salcher M."/>
            <person name="Ghai R."/>
            <person name="Kavagutti S V."/>
        </authorList>
    </citation>
    <scope>NUCLEOTIDE SEQUENCE</scope>
</reference>
<dbReference type="PANTHER" id="PTHR42646">
    <property type="entry name" value="FLAP ENDONUCLEASE XNI"/>
    <property type="match status" value="1"/>
</dbReference>
<dbReference type="GO" id="GO:0008409">
    <property type="term" value="F:5'-3' exonuclease activity"/>
    <property type="evidence" value="ECO:0007669"/>
    <property type="project" value="InterPro"/>
</dbReference>
<dbReference type="SUPFAM" id="SSF88723">
    <property type="entry name" value="PIN domain-like"/>
    <property type="match status" value="1"/>
</dbReference>
<proteinExistence type="predicted"/>
<dbReference type="GO" id="GO:0017108">
    <property type="term" value="F:5'-flap endonuclease activity"/>
    <property type="evidence" value="ECO:0007669"/>
    <property type="project" value="InterPro"/>
</dbReference>
<dbReference type="Pfam" id="PF02739">
    <property type="entry name" value="5_3_exonuc_N"/>
    <property type="match status" value="1"/>
</dbReference>
<sequence>MKLLIDMDIITYHACFSAEGDTISGVVEKLNSIMESILVASPPNAQKHDATEVPCEYQGYLTGTGNFRHELSDIYKAQRPKEKPIYHKFARQYLIDNWGAIVVDGQEADDAIAIEATRLGFDNVIIVSIDKDFKQLPCLIYNYQKQIWHQSDEWQASVNFYTQILVGDASDNIKGVRGIGPVTAAKLFFDCKTEQDLYQTCLKAYEGKGEEVLKSGRLLWLRREEGQMWEPPSGL</sequence>
<keyword evidence="1" id="KW-0540">Nuclease</keyword>
<evidence type="ECO:0000256" key="2">
    <source>
        <dbReference type="ARBA" id="ARBA00022801"/>
    </source>
</evidence>
<keyword evidence="2" id="KW-0378">Hydrolase</keyword>
<dbReference type="GO" id="GO:0033567">
    <property type="term" value="P:DNA replication, Okazaki fragment processing"/>
    <property type="evidence" value="ECO:0007669"/>
    <property type="project" value="InterPro"/>
</dbReference>
<feature type="domain" description="5'-3' exonuclease" evidence="3">
    <location>
        <begin position="1"/>
        <end position="231"/>
    </location>
</feature>
<gene>
    <name evidence="4" type="ORF">UFOVP3_12</name>
</gene>
<dbReference type="InterPro" id="IPR036279">
    <property type="entry name" value="5-3_exonuclease_C_sf"/>
</dbReference>
<dbReference type="EMBL" id="LR797814">
    <property type="protein sequence ID" value="CAB4240515.1"/>
    <property type="molecule type" value="Genomic_DNA"/>
</dbReference>
<dbReference type="GO" id="GO:0003677">
    <property type="term" value="F:DNA binding"/>
    <property type="evidence" value="ECO:0007669"/>
    <property type="project" value="InterPro"/>
</dbReference>
<dbReference type="PANTHER" id="PTHR42646:SF2">
    <property type="entry name" value="5'-3' EXONUCLEASE FAMILY PROTEIN"/>
    <property type="match status" value="1"/>
</dbReference>
<protein>
    <submittedName>
        <fullName evidence="4">Exonuclease</fullName>
    </submittedName>
</protein>
<dbReference type="Gene3D" id="3.40.50.1010">
    <property type="entry name" value="5'-nuclease"/>
    <property type="match status" value="1"/>
</dbReference>
<keyword evidence="4" id="KW-0269">Exonuclease</keyword>
<dbReference type="SMART" id="SM00475">
    <property type="entry name" value="53EXOc"/>
    <property type="match status" value="1"/>
</dbReference>
<dbReference type="InterPro" id="IPR038969">
    <property type="entry name" value="FEN"/>
</dbReference>
<evidence type="ECO:0000256" key="1">
    <source>
        <dbReference type="ARBA" id="ARBA00022722"/>
    </source>
</evidence>
<evidence type="ECO:0000259" key="3">
    <source>
        <dbReference type="SMART" id="SM00475"/>
    </source>
</evidence>
<dbReference type="InterPro" id="IPR020046">
    <property type="entry name" value="5-3_exonucl_a-hlix_arch_N"/>
</dbReference>
<dbReference type="SUPFAM" id="SSF47807">
    <property type="entry name" value="5' to 3' exonuclease, C-terminal subdomain"/>
    <property type="match status" value="1"/>
</dbReference>
<dbReference type="InterPro" id="IPR008918">
    <property type="entry name" value="HhH2"/>
</dbReference>
<dbReference type="InterPro" id="IPR002421">
    <property type="entry name" value="5-3_exonuclease"/>
</dbReference>
<dbReference type="Gene3D" id="1.10.150.20">
    <property type="entry name" value="5' to 3' exonuclease, C-terminal subdomain"/>
    <property type="match status" value="1"/>
</dbReference>
<dbReference type="InterPro" id="IPR029060">
    <property type="entry name" value="PIN-like_dom_sf"/>
</dbReference>
<organism evidence="4">
    <name type="scientific">uncultured Caudovirales phage</name>
    <dbReference type="NCBI Taxonomy" id="2100421"/>
    <lineage>
        <taxon>Viruses</taxon>
        <taxon>Duplodnaviria</taxon>
        <taxon>Heunggongvirae</taxon>
        <taxon>Uroviricota</taxon>
        <taxon>Caudoviricetes</taxon>
        <taxon>Peduoviridae</taxon>
        <taxon>Maltschvirus</taxon>
        <taxon>Maltschvirus maltsch</taxon>
    </lineage>
</organism>
<evidence type="ECO:0000313" key="4">
    <source>
        <dbReference type="EMBL" id="CAB4240515.1"/>
    </source>
</evidence>
<accession>A0A6J5T7I3</accession>
<dbReference type="SMART" id="SM00279">
    <property type="entry name" value="HhH2"/>
    <property type="match status" value="1"/>
</dbReference>